<feature type="domain" description="Staphylococcal/Streptococcal toxin OB-fold" evidence="6">
    <location>
        <begin position="21"/>
        <end position="97"/>
    </location>
</feature>
<dbReference type="InterPro" id="IPR016091">
    <property type="entry name" value="SuperAg_toxin_C"/>
</dbReference>
<sequence>MLSLLLAIYNEKLLADIGVGNLRNFYTKYPHEEIKNKIDDGTPYTHQLFYEVNGNKLSPHFRDEQNVTKLKGKAVDIFGISYQSVGNTRYMYGGITLSGEYLSQSRNIPINLWIKGEHKTISTKRVSTNKKYVTAQEVDIKLRKYLQDEYNIYGHNNTGKGQEYGHKSKFYSGFNSGEVTFHLNSGENFKYELFYTGNGSPESFLKIYDDNKTIDSSSFHLDVTIDLKE</sequence>
<dbReference type="PRINTS" id="PR01898">
    <property type="entry name" value="SAGSUPRFAMLY"/>
</dbReference>
<dbReference type="Pfam" id="PF02876">
    <property type="entry name" value="Stap_Strp_tox_C"/>
    <property type="match status" value="1"/>
</dbReference>
<dbReference type="InterPro" id="IPR006173">
    <property type="entry name" value="Staph_tox_OB"/>
</dbReference>
<keyword evidence="4" id="KW-0732">Signal</keyword>
<gene>
    <name evidence="8" type="ORF">GLV84_02905</name>
</gene>
<dbReference type="Gene3D" id="3.10.20.120">
    <property type="match status" value="1"/>
</dbReference>
<dbReference type="Gene3D" id="2.40.50.110">
    <property type="match status" value="1"/>
</dbReference>
<proteinExistence type="inferred from homology"/>
<protein>
    <submittedName>
        <fullName evidence="8">Exotoxin</fullName>
    </submittedName>
</protein>
<dbReference type="SUPFAM" id="SSF50203">
    <property type="entry name" value="Bacterial enterotoxins"/>
    <property type="match status" value="1"/>
</dbReference>
<evidence type="ECO:0000256" key="4">
    <source>
        <dbReference type="ARBA" id="ARBA00022729"/>
    </source>
</evidence>
<dbReference type="SUPFAM" id="SSF54334">
    <property type="entry name" value="Superantigen toxins, C-terminal domain"/>
    <property type="match status" value="1"/>
</dbReference>
<dbReference type="EMBL" id="WMFL01000045">
    <property type="protein sequence ID" value="NJI01808.1"/>
    <property type="molecule type" value="Genomic_DNA"/>
</dbReference>
<dbReference type="Pfam" id="PF01123">
    <property type="entry name" value="Stap_Strp_toxin"/>
    <property type="match status" value="1"/>
</dbReference>
<evidence type="ECO:0000259" key="6">
    <source>
        <dbReference type="Pfam" id="PF01123"/>
    </source>
</evidence>
<dbReference type="GO" id="GO:0005576">
    <property type="term" value="C:extracellular region"/>
    <property type="evidence" value="ECO:0007669"/>
    <property type="project" value="InterPro"/>
</dbReference>
<dbReference type="GO" id="GO:0090729">
    <property type="term" value="F:toxin activity"/>
    <property type="evidence" value="ECO:0007669"/>
    <property type="project" value="UniProtKB-KW"/>
</dbReference>
<accession>A0AAW9YUT3</accession>
<dbReference type="PROSITE" id="PS00278">
    <property type="entry name" value="STAPH_STREP_TOXIN_2"/>
    <property type="match status" value="1"/>
</dbReference>
<comment type="similarity">
    <text evidence="1">Belongs to the staphylococcal/streptococcal toxin family.</text>
</comment>
<dbReference type="InterPro" id="IPR013307">
    <property type="entry name" value="Superantigen_bac"/>
</dbReference>
<evidence type="ECO:0000259" key="7">
    <source>
        <dbReference type="Pfam" id="PF02876"/>
    </source>
</evidence>
<evidence type="ECO:0000256" key="2">
    <source>
        <dbReference type="ARBA" id="ARBA00022633"/>
    </source>
</evidence>
<dbReference type="InterPro" id="IPR006123">
    <property type="entry name" value="Toxin_b-grasp_Staph/Strep"/>
</dbReference>
<evidence type="ECO:0000313" key="8">
    <source>
        <dbReference type="EMBL" id="NJI01808.1"/>
    </source>
</evidence>
<evidence type="ECO:0000256" key="3">
    <source>
        <dbReference type="ARBA" id="ARBA00022656"/>
    </source>
</evidence>
<name>A0AAW9YUT3_9STAP</name>
<organism evidence="8 9">
    <name type="scientific">Staphylococcus agnetis</name>
    <dbReference type="NCBI Taxonomy" id="985762"/>
    <lineage>
        <taxon>Bacteria</taxon>
        <taxon>Bacillati</taxon>
        <taxon>Bacillota</taxon>
        <taxon>Bacilli</taxon>
        <taxon>Bacillales</taxon>
        <taxon>Staphylococcaceae</taxon>
        <taxon>Staphylococcus</taxon>
    </lineage>
</organism>
<evidence type="ECO:0000256" key="5">
    <source>
        <dbReference type="ARBA" id="ARBA00022861"/>
    </source>
</evidence>
<feature type="domain" description="Staphylococcal/Streptococcal toxin beta-grasp" evidence="7">
    <location>
        <begin position="107"/>
        <end position="225"/>
    </location>
</feature>
<reference evidence="8" key="1">
    <citation type="submission" date="2019-11" db="EMBL/GenBank/DDBJ databases">
        <title>Whole genome comparisons of Staphylococcus agnetis isolates from cattle and chickens.</title>
        <authorList>
            <person name="Rhoads D."/>
            <person name="Shwani A."/>
            <person name="Adkins P."/>
            <person name="Calcutt M."/>
            <person name="Middleton J."/>
        </authorList>
    </citation>
    <scope>NUCLEOTIDE SEQUENCE</scope>
    <source>
        <strain evidence="8">1387</strain>
    </source>
</reference>
<dbReference type="InterPro" id="IPR008992">
    <property type="entry name" value="Enterotoxin"/>
</dbReference>
<keyword evidence="5" id="KW-0260">Enterotoxin</keyword>
<evidence type="ECO:0000256" key="1">
    <source>
        <dbReference type="ARBA" id="ARBA00008401"/>
    </source>
</evidence>
<keyword evidence="2" id="KW-0766">Superantigen</keyword>
<comment type="caution">
    <text evidence="8">The sequence shown here is derived from an EMBL/GenBank/DDBJ whole genome shotgun (WGS) entry which is preliminary data.</text>
</comment>
<dbReference type="RefSeq" id="WP_133173791.1">
    <property type="nucleotide sequence ID" value="NZ_PZDT01000014.1"/>
</dbReference>
<dbReference type="InterPro" id="IPR006126">
    <property type="entry name" value="Staph/Strept_toxin_CS"/>
</dbReference>
<evidence type="ECO:0000313" key="9">
    <source>
        <dbReference type="Proteomes" id="UP000646308"/>
    </source>
</evidence>
<dbReference type="Proteomes" id="UP000646308">
    <property type="component" value="Unassembled WGS sequence"/>
</dbReference>
<keyword evidence="3" id="KW-0800">Toxin</keyword>
<dbReference type="AlphaFoldDB" id="A0AAW9YUT3"/>